<keyword evidence="1" id="KW-1133">Transmembrane helix</keyword>
<name>A0A3C1KAU9_9MICO</name>
<sequence length="76" mass="8423">MRLNVIGMLFGIAFGGVLAASNLHEYDTIHAMLRLDEFDVFWFMASAIAVSAPLLYLLERRGMNTPFGGELSLSRS</sequence>
<feature type="non-terminal residue" evidence="2">
    <location>
        <position position="76"/>
    </location>
</feature>
<feature type="transmembrane region" description="Helical" evidence="1">
    <location>
        <begin position="38"/>
        <end position="58"/>
    </location>
</feature>
<keyword evidence="1" id="KW-0812">Transmembrane</keyword>
<comment type="caution">
    <text evidence="2">The sequence shown here is derived from an EMBL/GenBank/DDBJ whole genome shotgun (WGS) entry which is preliminary data.</text>
</comment>
<evidence type="ECO:0000313" key="2">
    <source>
        <dbReference type="EMBL" id="HAN23593.1"/>
    </source>
</evidence>
<reference evidence="2 3" key="1">
    <citation type="journal article" date="2018" name="Nat. Biotechnol.">
        <title>A standardized bacterial taxonomy based on genome phylogeny substantially revises the tree of life.</title>
        <authorList>
            <person name="Parks D.H."/>
            <person name="Chuvochina M."/>
            <person name="Waite D.W."/>
            <person name="Rinke C."/>
            <person name="Skarshewski A."/>
            <person name="Chaumeil P.A."/>
            <person name="Hugenholtz P."/>
        </authorList>
    </citation>
    <scope>NUCLEOTIDE SEQUENCE [LARGE SCALE GENOMIC DNA]</scope>
    <source>
        <strain evidence="2">UBA9152</strain>
    </source>
</reference>
<organism evidence="2 3">
    <name type="scientific">Microbacterium ginsengisoli</name>
    <dbReference type="NCBI Taxonomy" id="400772"/>
    <lineage>
        <taxon>Bacteria</taxon>
        <taxon>Bacillati</taxon>
        <taxon>Actinomycetota</taxon>
        <taxon>Actinomycetes</taxon>
        <taxon>Micrococcales</taxon>
        <taxon>Microbacteriaceae</taxon>
        <taxon>Microbacterium</taxon>
    </lineage>
</organism>
<proteinExistence type="predicted"/>
<gene>
    <name evidence="2" type="ORF">DCP95_03365</name>
</gene>
<evidence type="ECO:0000313" key="3">
    <source>
        <dbReference type="Proteomes" id="UP000257479"/>
    </source>
</evidence>
<protein>
    <submittedName>
        <fullName evidence="2">Uncharacterized protein</fullName>
    </submittedName>
</protein>
<keyword evidence="1" id="KW-0472">Membrane</keyword>
<dbReference type="EMBL" id="DMNG01000056">
    <property type="protein sequence ID" value="HAN23593.1"/>
    <property type="molecule type" value="Genomic_DNA"/>
</dbReference>
<dbReference type="Proteomes" id="UP000257479">
    <property type="component" value="Unassembled WGS sequence"/>
</dbReference>
<dbReference type="AlphaFoldDB" id="A0A3C1KAU9"/>
<accession>A0A3C1KAU9</accession>
<evidence type="ECO:0000256" key="1">
    <source>
        <dbReference type="SAM" id="Phobius"/>
    </source>
</evidence>